<dbReference type="InterPro" id="IPR027417">
    <property type="entry name" value="P-loop_NTPase"/>
</dbReference>
<dbReference type="NCBIfam" id="NF000766">
    <property type="entry name" value="PRK00049.1"/>
    <property type="match status" value="1"/>
</dbReference>
<dbReference type="HAMAP" id="MF_00118_B">
    <property type="entry name" value="EF_Tu_B"/>
    <property type="match status" value="1"/>
</dbReference>
<evidence type="ECO:0000256" key="3">
    <source>
        <dbReference type="ARBA" id="ARBA00022741"/>
    </source>
</evidence>
<comment type="subunit">
    <text evidence="10">Monomer.</text>
</comment>
<evidence type="ECO:0000256" key="5">
    <source>
        <dbReference type="ARBA" id="ARBA00022801"/>
    </source>
</evidence>
<dbReference type="SUPFAM" id="SSF50447">
    <property type="entry name" value="Translation proteins"/>
    <property type="match status" value="1"/>
</dbReference>
<dbReference type="SUPFAM" id="SSF50465">
    <property type="entry name" value="EF-Tu/eEF-1alpha/eIF2-gamma C-terminal domain"/>
    <property type="match status" value="1"/>
</dbReference>
<dbReference type="InterPro" id="IPR009001">
    <property type="entry name" value="Transl_elong_EF1A/Init_IF2_C"/>
</dbReference>
<dbReference type="Gene3D" id="2.40.30.10">
    <property type="entry name" value="Translation factors"/>
    <property type="match status" value="2"/>
</dbReference>
<keyword evidence="5 10" id="KW-0378">Hydrolase</keyword>
<dbReference type="FunFam" id="3.40.50.300:FF:000003">
    <property type="entry name" value="Elongation factor Tu"/>
    <property type="match status" value="1"/>
</dbReference>
<dbReference type="GO" id="GO:0005525">
    <property type="term" value="F:GTP binding"/>
    <property type="evidence" value="ECO:0007669"/>
    <property type="project" value="UniProtKB-UniRule"/>
</dbReference>
<keyword evidence="3 10" id="KW-0547">Nucleotide-binding</keyword>
<keyword evidence="10" id="KW-0479">Metal-binding</keyword>
<accession>M7NXG4</accession>
<dbReference type="PATRIC" id="fig|1235279.3.peg.1602"/>
<dbReference type="GO" id="GO:0005829">
    <property type="term" value="C:cytosol"/>
    <property type="evidence" value="ECO:0007669"/>
    <property type="project" value="TreeGrafter"/>
</dbReference>
<dbReference type="Proteomes" id="UP000011919">
    <property type="component" value="Unassembled WGS sequence"/>
</dbReference>
<protein>
    <recommendedName>
        <fullName evidence="9 10">Elongation factor Tu</fullName>
        <shortName evidence="10">EF-Tu</shortName>
        <ecNumber evidence="10">3.6.5.3</ecNumber>
    </recommendedName>
</protein>
<dbReference type="GO" id="GO:0003746">
    <property type="term" value="F:translation elongation factor activity"/>
    <property type="evidence" value="ECO:0007669"/>
    <property type="project" value="UniProtKB-UniRule"/>
</dbReference>
<comment type="caution">
    <text evidence="12">The sequence shown here is derived from an EMBL/GenBank/DDBJ whole genome shotgun (WGS) entry which is preliminary data.</text>
</comment>
<dbReference type="RefSeq" id="WP_008298899.1">
    <property type="nucleotide sequence ID" value="NZ_AOFT01000007.1"/>
</dbReference>
<dbReference type="InterPro" id="IPR031157">
    <property type="entry name" value="G_TR_CS"/>
</dbReference>
<dbReference type="InterPro" id="IPR004541">
    <property type="entry name" value="Transl_elong_EFTu/EF1A_bac/org"/>
</dbReference>
<dbReference type="SUPFAM" id="SSF52540">
    <property type="entry name" value="P-loop containing nucleoside triphosphate hydrolases"/>
    <property type="match status" value="1"/>
</dbReference>
<dbReference type="NCBIfam" id="NF009373">
    <property type="entry name" value="PRK12736.1"/>
    <property type="match status" value="1"/>
</dbReference>
<proteinExistence type="inferred from homology"/>
<dbReference type="InterPro" id="IPR009000">
    <property type="entry name" value="Transl_B-barrel_sf"/>
</dbReference>
<name>M7NXG4_9BACL</name>
<dbReference type="InterPro" id="IPR033720">
    <property type="entry name" value="EFTU_2"/>
</dbReference>
<keyword evidence="2 10" id="KW-0963">Cytoplasm</keyword>
<evidence type="ECO:0000256" key="9">
    <source>
        <dbReference type="ARBA" id="ARBA00029554"/>
    </source>
</evidence>
<dbReference type="Pfam" id="PF03144">
    <property type="entry name" value="GTP_EFTU_D2"/>
    <property type="match status" value="1"/>
</dbReference>
<keyword evidence="8 10" id="KW-0342">GTP-binding</keyword>
<dbReference type="Pfam" id="PF03143">
    <property type="entry name" value="GTP_EFTU_D3"/>
    <property type="match status" value="1"/>
</dbReference>
<comment type="function">
    <text evidence="10">GTP hydrolase that promotes the GTP-dependent binding of aminoacyl-tRNA to the A-site of ribosomes during protein biosynthesis.</text>
</comment>
<dbReference type="CDD" id="cd03697">
    <property type="entry name" value="EFTU_II"/>
    <property type="match status" value="1"/>
</dbReference>
<dbReference type="PANTHER" id="PTHR43721:SF22">
    <property type="entry name" value="ELONGATION FACTOR TU, MITOCHONDRIAL"/>
    <property type="match status" value="1"/>
</dbReference>
<reference evidence="12 13" key="1">
    <citation type="journal article" date="2013" name="Genome Announc.">
        <title>Draft Genome Sequence of Bhargavaea cecembensis Strain DSE10T, Isolated from a Deep-Sea Sediment Sample Collected at a Depth of 5,904 m from the Chagos-Laccadive Ridge System in the Indian Ocean.</title>
        <authorList>
            <person name="Shivaji S."/>
            <person name="Ara S."/>
            <person name="Begum Z."/>
            <person name="Ruth M."/>
            <person name="Singh A."/>
            <person name="Kumar Pinnaka A."/>
        </authorList>
    </citation>
    <scope>NUCLEOTIDE SEQUENCE [LARGE SCALE GENOMIC DNA]</scope>
    <source>
        <strain evidence="12 13">DSE10</strain>
    </source>
</reference>
<dbReference type="EMBL" id="AOFT01000007">
    <property type="protein sequence ID" value="EMR06335.1"/>
    <property type="molecule type" value="Genomic_DNA"/>
</dbReference>
<dbReference type="Pfam" id="PF00009">
    <property type="entry name" value="GTP_EFTU"/>
    <property type="match status" value="1"/>
</dbReference>
<dbReference type="InterPro" id="IPR041709">
    <property type="entry name" value="EF-Tu_GTP-bd"/>
</dbReference>
<dbReference type="Gene3D" id="3.40.50.300">
    <property type="entry name" value="P-loop containing nucleotide triphosphate hydrolases"/>
    <property type="match status" value="1"/>
</dbReference>
<dbReference type="PRINTS" id="PR00315">
    <property type="entry name" value="ELONGATNFCT"/>
</dbReference>
<feature type="binding site" evidence="10">
    <location>
        <position position="26"/>
    </location>
    <ligand>
        <name>Mg(2+)</name>
        <dbReference type="ChEBI" id="CHEBI:18420"/>
    </ligand>
</feature>
<dbReference type="NCBIfam" id="NF009372">
    <property type="entry name" value="PRK12735.1"/>
    <property type="match status" value="1"/>
</dbReference>
<evidence type="ECO:0000313" key="13">
    <source>
        <dbReference type="Proteomes" id="UP000011919"/>
    </source>
</evidence>
<dbReference type="OrthoDB" id="9804504at2"/>
<evidence type="ECO:0000313" key="12">
    <source>
        <dbReference type="EMBL" id="EMR06335.1"/>
    </source>
</evidence>
<evidence type="ECO:0000259" key="11">
    <source>
        <dbReference type="PROSITE" id="PS51722"/>
    </source>
</evidence>
<evidence type="ECO:0000256" key="6">
    <source>
        <dbReference type="ARBA" id="ARBA00022842"/>
    </source>
</evidence>
<dbReference type="InterPro" id="IPR004160">
    <property type="entry name" value="Transl_elong_EFTu/EF1A_C"/>
</dbReference>
<feature type="domain" description="Tr-type G" evidence="11">
    <location>
        <begin position="10"/>
        <end position="204"/>
    </location>
</feature>
<evidence type="ECO:0000256" key="7">
    <source>
        <dbReference type="ARBA" id="ARBA00022917"/>
    </source>
</evidence>
<dbReference type="InterPro" id="IPR005225">
    <property type="entry name" value="Small_GTP-bd"/>
</dbReference>
<dbReference type="GO" id="GO:0000287">
    <property type="term" value="F:magnesium ion binding"/>
    <property type="evidence" value="ECO:0007669"/>
    <property type="project" value="UniProtKB-UniRule"/>
</dbReference>
<dbReference type="PANTHER" id="PTHR43721">
    <property type="entry name" value="ELONGATION FACTOR TU-RELATED"/>
    <property type="match status" value="1"/>
</dbReference>
<dbReference type="CDD" id="cd01884">
    <property type="entry name" value="EF_Tu"/>
    <property type="match status" value="1"/>
</dbReference>
<dbReference type="InterPro" id="IPR004161">
    <property type="entry name" value="EFTu-like_2"/>
</dbReference>
<keyword evidence="4 10" id="KW-0251">Elongation factor</keyword>
<dbReference type="NCBIfam" id="TIGR00231">
    <property type="entry name" value="small_GTP"/>
    <property type="match status" value="1"/>
</dbReference>
<feature type="binding site" evidence="10">
    <location>
        <begin position="81"/>
        <end position="85"/>
    </location>
    <ligand>
        <name>GTP</name>
        <dbReference type="ChEBI" id="CHEBI:37565"/>
    </ligand>
</feature>
<organism evidence="12 13">
    <name type="scientific">Bhargavaea cecembensis DSE10</name>
    <dbReference type="NCBI Taxonomy" id="1235279"/>
    <lineage>
        <taxon>Bacteria</taxon>
        <taxon>Bacillati</taxon>
        <taxon>Bacillota</taxon>
        <taxon>Bacilli</taxon>
        <taxon>Bacillales</taxon>
        <taxon>Caryophanaceae</taxon>
        <taxon>Bhargavaea</taxon>
    </lineage>
</organism>
<dbReference type="CDD" id="cd03707">
    <property type="entry name" value="EFTU_III"/>
    <property type="match status" value="1"/>
</dbReference>
<dbReference type="InterPro" id="IPR050055">
    <property type="entry name" value="EF-Tu_GTPase"/>
</dbReference>
<keyword evidence="6 10" id="KW-0460">Magnesium</keyword>
<sequence>MAKEKFDRSKTHANIGTIGHVDHGKTTLTAAIATVLAKKGGGEARSYADVDNAPEEKERGITINTSHIEYETEKRHYAHVDCPGHADYVKNMITGAAQMDGGILVVSAADGPMPQTREHILLSRQVGVPYLVVFLNKCDMVDDEELLELVEMEVRDLLSEYDFPGDDVPVIKGSALKALEGEAEWEEKIVELMDAVDSYIPTPERDTEKPFMMPVEDVFSITGRGTVATGRVERGQVKVGDTVEIIGLAEEAKSTTVTGVEMFRKLLDYAEAGDNIGALLRGVAREDIQRGQVLAKPGSITPHTNFKSEVYVLSKEEGGRHTPFFSNYRPQFYFRTTDVTGIITLPEGVEMVMPGDNVEMTVELISPIAIEEGTKFSIREGGRTVGAGVVASIQK</sequence>
<evidence type="ECO:0000256" key="1">
    <source>
        <dbReference type="ARBA" id="ARBA00007249"/>
    </source>
</evidence>
<gene>
    <name evidence="10 12" type="primary">tuf</name>
    <name evidence="12" type="ORF">C772_01606</name>
</gene>
<evidence type="ECO:0000256" key="4">
    <source>
        <dbReference type="ARBA" id="ARBA00022768"/>
    </source>
</evidence>
<dbReference type="eggNOG" id="COG0050">
    <property type="taxonomic scope" value="Bacteria"/>
</dbReference>
<dbReference type="EC" id="3.6.5.3" evidence="10"/>
<dbReference type="FunFam" id="2.40.30.10:FF:000001">
    <property type="entry name" value="Elongation factor Tu"/>
    <property type="match status" value="1"/>
</dbReference>
<dbReference type="PROSITE" id="PS00301">
    <property type="entry name" value="G_TR_1"/>
    <property type="match status" value="1"/>
</dbReference>
<feature type="binding site" evidence="10">
    <location>
        <begin position="136"/>
        <end position="139"/>
    </location>
    <ligand>
        <name>GTP</name>
        <dbReference type="ChEBI" id="CHEBI:37565"/>
    </ligand>
</feature>
<feature type="binding site" evidence="10">
    <location>
        <begin position="19"/>
        <end position="26"/>
    </location>
    <ligand>
        <name>GTP</name>
        <dbReference type="ChEBI" id="CHEBI:37565"/>
    </ligand>
</feature>
<evidence type="ECO:0000256" key="10">
    <source>
        <dbReference type="HAMAP-Rule" id="MF_00118"/>
    </source>
</evidence>
<dbReference type="InterPro" id="IPR000795">
    <property type="entry name" value="T_Tr_GTP-bd_dom"/>
</dbReference>
<keyword evidence="13" id="KW-1185">Reference proteome</keyword>
<dbReference type="AlphaFoldDB" id="M7NXG4"/>
<comment type="similarity">
    <text evidence="1 10">Belongs to the TRAFAC class translation factor GTPase superfamily. Classic translation factor GTPase family. EF-Tu/EF-1A subfamily.</text>
</comment>
<dbReference type="GO" id="GO:0003924">
    <property type="term" value="F:GTPase activity"/>
    <property type="evidence" value="ECO:0007669"/>
    <property type="project" value="UniProtKB-UniRule"/>
</dbReference>
<comment type="catalytic activity">
    <reaction evidence="10">
        <text>GTP + H2O = GDP + phosphate + H(+)</text>
        <dbReference type="Rhea" id="RHEA:19669"/>
        <dbReference type="ChEBI" id="CHEBI:15377"/>
        <dbReference type="ChEBI" id="CHEBI:15378"/>
        <dbReference type="ChEBI" id="CHEBI:37565"/>
        <dbReference type="ChEBI" id="CHEBI:43474"/>
        <dbReference type="ChEBI" id="CHEBI:58189"/>
        <dbReference type="EC" id="3.6.5.3"/>
    </reaction>
</comment>
<comment type="subcellular location">
    <subcellularLocation>
        <location evidence="10">Cytoplasm</location>
    </subcellularLocation>
</comment>
<dbReference type="STRING" id="1235279.C772_01606"/>
<dbReference type="NCBIfam" id="TIGR00485">
    <property type="entry name" value="EF-Tu"/>
    <property type="match status" value="1"/>
</dbReference>
<evidence type="ECO:0000256" key="8">
    <source>
        <dbReference type="ARBA" id="ARBA00023134"/>
    </source>
</evidence>
<keyword evidence="7 10" id="KW-0648">Protein biosynthesis</keyword>
<dbReference type="PROSITE" id="PS51722">
    <property type="entry name" value="G_TR_2"/>
    <property type="match status" value="1"/>
</dbReference>
<evidence type="ECO:0000256" key="2">
    <source>
        <dbReference type="ARBA" id="ARBA00022490"/>
    </source>
</evidence>